<dbReference type="AlphaFoldDB" id="A0A916QA01"/>
<dbReference type="Gene3D" id="1.10.10.10">
    <property type="entry name" value="Winged helix-like DNA-binding domain superfamily/Winged helix DNA-binding domain"/>
    <property type="match status" value="1"/>
</dbReference>
<dbReference type="Pfam" id="PF07261">
    <property type="entry name" value="DnaB_2"/>
    <property type="match status" value="1"/>
</dbReference>
<dbReference type="InterPro" id="IPR034829">
    <property type="entry name" value="DnaD-like_sf"/>
</dbReference>
<name>A0A916QA01_9BACL</name>
<evidence type="ECO:0000259" key="3">
    <source>
        <dbReference type="Pfam" id="PF21984"/>
    </source>
</evidence>
<accession>A0A916QA01</accession>
<dbReference type="Proteomes" id="UP000654993">
    <property type="component" value="Unassembled WGS sequence"/>
</dbReference>
<dbReference type="PANTHER" id="PTHR37293">
    <property type="entry name" value="PHAGE REPLICATION PROTEIN-RELATED"/>
    <property type="match status" value="1"/>
</dbReference>
<dbReference type="RefSeq" id="WP_242457355.1">
    <property type="nucleotide sequence ID" value="NZ_BMAQ01000001.1"/>
</dbReference>
<dbReference type="EMBL" id="BMAQ01000001">
    <property type="protein sequence ID" value="GFR36932.1"/>
    <property type="molecule type" value="Genomic_DNA"/>
</dbReference>
<feature type="domain" description="DnaB/C C-terminal" evidence="2">
    <location>
        <begin position="166"/>
        <end position="238"/>
    </location>
</feature>
<feature type="domain" description="DnaD N-terminal" evidence="3">
    <location>
        <begin position="28"/>
        <end position="127"/>
    </location>
</feature>
<dbReference type="PANTHER" id="PTHR37293:SF6">
    <property type="entry name" value="DNA REPLICATION PROTEIN DNAD"/>
    <property type="match status" value="1"/>
</dbReference>
<gene>
    <name evidence="4" type="primary">dnaD</name>
    <name evidence="4" type="ORF">PRECH8_02280</name>
</gene>
<evidence type="ECO:0000256" key="1">
    <source>
        <dbReference type="ARBA" id="ARBA00093462"/>
    </source>
</evidence>
<comment type="similarity">
    <text evidence="1">Belongs to the DnaB/DnaD family.</text>
</comment>
<dbReference type="SUPFAM" id="SSF158499">
    <property type="entry name" value="DnaD domain-like"/>
    <property type="match status" value="1"/>
</dbReference>
<dbReference type="InterPro" id="IPR053162">
    <property type="entry name" value="DnaD"/>
</dbReference>
<reference evidence="4" key="2">
    <citation type="journal article" date="2021" name="Data Brief">
        <title>Draft genome sequence data of the facultative, thermophilic, xylanolytic bacterium Paenibacillus sp. strain DA-C8.</title>
        <authorList>
            <person name="Chhe C."/>
            <person name="Uke A."/>
            <person name="Baramee S."/>
            <person name="Ungkulpasvich U."/>
            <person name="Tachaapaikoon C."/>
            <person name="Pason P."/>
            <person name="Waeonukul R."/>
            <person name="Ratanakhanokchai K."/>
            <person name="Kosugi A."/>
        </authorList>
    </citation>
    <scope>NUCLEOTIDE SEQUENCE</scope>
    <source>
        <strain evidence="4">DA-C8</strain>
    </source>
</reference>
<dbReference type="InterPro" id="IPR053843">
    <property type="entry name" value="DnaD_N"/>
</dbReference>
<dbReference type="InterPro" id="IPR006343">
    <property type="entry name" value="DnaB/C_C"/>
</dbReference>
<dbReference type="Pfam" id="PF21984">
    <property type="entry name" value="DnaD_N"/>
    <property type="match status" value="1"/>
</dbReference>
<organism evidence="4 5">
    <name type="scientific">Insulibacter thermoxylanivorax</name>
    <dbReference type="NCBI Taxonomy" id="2749268"/>
    <lineage>
        <taxon>Bacteria</taxon>
        <taxon>Bacillati</taxon>
        <taxon>Bacillota</taxon>
        <taxon>Bacilli</taxon>
        <taxon>Bacillales</taxon>
        <taxon>Paenibacillaceae</taxon>
        <taxon>Insulibacter</taxon>
    </lineage>
</organism>
<keyword evidence="5" id="KW-1185">Reference proteome</keyword>
<dbReference type="InterPro" id="IPR036388">
    <property type="entry name" value="WH-like_DNA-bd_sf"/>
</dbReference>
<evidence type="ECO:0000313" key="4">
    <source>
        <dbReference type="EMBL" id="GFR36932.1"/>
    </source>
</evidence>
<proteinExistence type="inferred from homology"/>
<evidence type="ECO:0000313" key="5">
    <source>
        <dbReference type="Proteomes" id="UP000654993"/>
    </source>
</evidence>
<protein>
    <submittedName>
        <fullName evidence="4">DNA replication protein DnaD</fullName>
    </submittedName>
</protein>
<dbReference type="NCBIfam" id="TIGR01446">
    <property type="entry name" value="DnaD_dom"/>
    <property type="match status" value="1"/>
</dbReference>
<comment type="caution">
    <text evidence="4">The sequence shown here is derived from an EMBL/GenBank/DDBJ whole genome shotgun (WGS) entry which is preliminary data.</text>
</comment>
<dbReference type="Gene3D" id="1.10.10.630">
    <property type="entry name" value="DnaD domain-like"/>
    <property type="match status" value="1"/>
</dbReference>
<sequence>MAEFLAEEERGFAAGLVTAMADGGVSLPYVFLKHYHKLGITDAEAMLMIQLMAFREKDEKSFPTIEEIQSRMSSDGDAVVRMLQRLMKQRLIDIVESYDSASGMHVERYSLIPLWMRLAAIIAREETRLTADASGQPAGTGTAAYGASLQAEGAGEQAKQPEENIFYIFEQEFGRPLSPMEVDMINGWIDQDRYPEPLILAALKESVFAGKVSFRYIDRILLDWNRNNIHTVEQAREYTQKFRSAR</sequence>
<reference evidence="4" key="1">
    <citation type="submission" date="2020-08" db="EMBL/GenBank/DDBJ databases">
        <authorList>
            <person name="Uke A."/>
            <person name="Chhe C."/>
            <person name="Baramee S."/>
            <person name="Kosugi A."/>
        </authorList>
    </citation>
    <scope>NUCLEOTIDE SEQUENCE</scope>
    <source>
        <strain evidence="4">DA-C8</strain>
    </source>
</reference>
<evidence type="ECO:0000259" key="2">
    <source>
        <dbReference type="Pfam" id="PF07261"/>
    </source>
</evidence>